<proteinExistence type="predicted"/>
<gene>
    <name evidence="4" type="ORF">AAFC00_003444</name>
</gene>
<dbReference type="EMBL" id="JBFMKM010000008">
    <property type="protein sequence ID" value="KAL1304448.1"/>
    <property type="molecule type" value="Genomic_DNA"/>
</dbReference>
<sequence>MSETNFARAFMSAMDRKPIRLNSDYISDPKKYPAQSPYILPKPTHPFPRRERPDVAATPKTVSVNLKPMKSSQGSLSLPSQLLDTTVLDLKTQYASKHGLDVYKIKMLLNKKPCPDLKTLKDLLPSPPPASVDLTLMIMGGFSSPAPSSPAPASPAIELPDPTAGAASVPASSDPAPLSERAEGQAETLPHTEETAADMLSNDAFWGDLKSFLIQRLRDESEGERLAGIFRQAAAK</sequence>
<evidence type="ECO:0000256" key="1">
    <source>
        <dbReference type="SAM" id="MobiDB-lite"/>
    </source>
</evidence>
<feature type="domain" description="Get5 N-terminal" evidence="2">
    <location>
        <begin position="6"/>
        <end position="141"/>
    </location>
</feature>
<dbReference type="Pfam" id="PF17183">
    <property type="entry name" value="Get5_C"/>
    <property type="match status" value="1"/>
</dbReference>
<dbReference type="Pfam" id="PF12754">
    <property type="entry name" value="Get5_N"/>
    <property type="match status" value="1"/>
</dbReference>
<feature type="compositionally biased region" description="Low complexity" evidence="1">
    <location>
        <begin position="164"/>
        <end position="177"/>
    </location>
</feature>
<comment type="caution">
    <text evidence="4">The sequence shown here is derived from an EMBL/GenBank/DDBJ whole genome shotgun (WGS) entry which is preliminary data.</text>
</comment>
<accession>A0ABR3PER7</accession>
<dbReference type="CDD" id="cd17039">
    <property type="entry name" value="Ubl_ubiquitin_like"/>
    <property type="match status" value="1"/>
</dbReference>
<evidence type="ECO:0000313" key="5">
    <source>
        <dbReference type="Proteomes" id="UP001562354"/>
    </source>
</evidence>
<evidence type="ECO:0000259" key="2">
    <source>
        <dbReference type="Pfam" id="PF12754"/>
    </source>
</evidence>
<evidence type="ECO:0008006" key="6">
    <source>
        <dbReference type="Google" id="ProtNLM"/>
    </source>
</evidence>
<reference evidence="4 5" key="1">
    <citation type="submission" date="2024-07" db="EMBL/GenBank/DDBJ databases">
        <title>Draft sequence of the Neodothiora populina.</title>
        <authorList>
            <person name="Drown D.D."/>
            <person name="Schuette U.S."/>
            <person name="Buechlein A.B."/>
            <person name="Rusch D.R."/>
            <person name="Winton L.W."/>
            <person name="Adams G.A."/>
        </authorList>
    </citation>
    <scope>NUCLEOTIDE SEQUENCE [LARGE SCALE GENOMIC DNA]</scope>
    <source>
        <strain evidence="4 5">CPC 39397</strain>
    </source>
</reference>
<feature type="region of interest" description="Disordered" evidence="1">
    <location>
        <begin position="25"/>
        <end position="54"/>
    </location>
</feature>
<name>A0ABR3PER7_9PEZI</name>
<organism evidence="4 5">
    <name type="scientific">Neodothiora populina</name>
    <dbReference type="NCBI Taxonomy" id="2781224"/>
    <lineage>
        <taxon>Eukaryota</taxon>
        <taxon>Fungi</taxon>
        <taxon>Dikarya</taxon>
        <taxon>Ascomycota</taxon>
        <taxon>Pezizomycotina</taxon>
        <taxon>Dothideomycetes</taxon>
        <taxon>Dothideomycetidae</taxon>
        <taxon>Dothideales</taxon>
        <taxon>Dothioraceae</taxon>
        <taxon>Neodothiora</taxon>
    </lineage>
</organism>
<dbReference type="InterPro" id="IPR024737">
    <property type="entry name" value="Get5_N"/>
</dbReference>
<dbReference type="Proteomes" id="UP001562354">
    <property type="component" value="Unassembled WGS sequence"/>
</dbReference>
<feature type="compositionally biased region" description="Basic and acidic residues" evidence="1">
    <location>
        <begin position="180"/>
        <end position="189"/>
    </location>
</feature>
<dbReference type="RefSeq" id="XP_069200723.1">
    <property type="nucleotide sequence ID" value="XM_069342916.1"/>
</dbReference>
<keyword evidence="5" id="KW-1185">Reference proteome</keyword>
<dbReference type="InterPro" id="IPR049256">
    <property type="entry name" value="Get5_C"/>
</dbReference>
<dbReference type="Gene3D" id="1.10.286.70">
    <property type="entry name" value="Get5 dimerization domain"/>
    <property type="match status" value="1"/>
</dbReference>
<evidence type="ECO:0000259" key="3">
    <source>
        <dbReference type="Pfam" id="PF17183"/>
    </source>
</evidence>
<feature type="domain" description="Get5 C-terminal" evidence="3">
    <location>
        <begin position="193"/>
        <end position="233"/>
    </location>
</feature>
<protein>
    <recommendedName>
        <fullName evidence="6">Ubiquitin-like domain-containing protein</fullName>
    </recommendedName>
</protein>
<dbReference type="GeneID" id="95977145"/>
<evidence type="ECO:0000313" key="4">
    <source>
        <dbReference type="EMBL" id="KAL1304448.1"/>
    </source>
</evidence>
<feature type="region of interest" description="Disordered" evidence="1">
    <location>
        <begin position="144"/>
        <end position="189"/>
    </location>
</feature>